<dbReference type="EMBL" id="AP019309">
    <property type="protein sequence ID" value="BBH26441.1"/>
    <property type="molecule type" value="Genomic_DNA"/>
</dbReference>
<dbReference type="PANTHER" id="PTHR33055">
    <property type="entry name" value="TRANSPOSASE FOR INSERTION SEQUENCE ELEMENT IS1111A"/>
    <property type="match status" value="1"/>
</dbReference>
<evidence type="ECO:0000259" key="1">
    <source>
        <dbReference type="Pfam" id="PF01548"/>
    </source>
</evidence>
<dbReference type="Pfam" id="PF01548">
    <property type="entry name" value="DEDD_Tnp_IS110"/>
    <property type="match status" value="1"/>
</dbReference>
<dbReference type="OrthoDB" id="9790935at2"/>
<dbReference type="InParanoid" id="A0A3G9JKC4"/>
<name>A0A3G9JKC4_9FIRM</name>
<reference evidence="3 4" key="1">
    <citation type="submission" date="2018-11" db="EMBL/GenBank/DDBJ databases">
        <title>Novel Erysipelotrichaceae bacterium isolated from small intestine of a swine.</title>
        <authorList>
            <person name="Kim J.S."/>
            <person name="Choe H."/>
            <person name="Lee Y.R."/>
            <person name="Kim K.M."/>
            <person name="Park D.S."/>
        </authorList>
    </citation>
    <scope>NUCLEOTIDE SEQUENCE [LARGE SCALE GENOMIC DNA]</scope>
    <source>
        <strain evidence="3 4">SG0102</strain>
    </source>
</reference>
<dbReference type="Proteomes" id="UP000268059">
    <property type="component" value="Chromosome"/>
</dbReference>
<dbReference type="GO" id="GO:0003677">
    <property type="term" value="F:DNA binding"/>
    <property type="evidence" value="ECO:0007669"/>
    <property type="project" value="InterPro"/>
</dbReference>
<dbReference type="GO" id="GO:0004803">
    <property type="term" value="F:transposase activity"/>
    <property type="evidence" value="ECO:0007669"/>
    <property type="project" value="InterPro"/>
</dbReference>
<dbReference type="Pfam" id="PF02371">
    <property type="entry name" value="Transposase_20"/>
    <property type="match status" value="1"/>
</dbReference>
<evidence type="ECO:0000313" key="4">
    <source>
        <dbReference type="Proteomes" id="UP000268059"/>
    </source>
</evidence>
<feature type="domain" description="Transposase IS116/IS110/IS902 C-terminal" evidence="2">
    <location>
        <begin position="271"/>
        <end position="353"/>
    </location>
</feature>
<protein>
    <submittedName>
        <fullName evidence="3">IS110 family transposase</fullName>
    </submittedName>
</protein>
<dbReference type="GO" id="GO:0006313">
    <property type="term" value="P:DNA transposition"/>
    <property type="evidence" value="ECO:0007669"/>
    <property type="project" value="InterPro"/>
</dbReference>
<proteinExistence type="predicted"/>
<dbReference type="AlphaFoldDB" id="A0A3G9JKC4"/>
<dbReference type="NCBIfam" id="NF033542">
    <property type="entry name" value="transpos_IS110"/>
    <property type="match status" value="1"/>
</dbReference>
<evidence type="ECO:0000259" key="2">
    <source>
        <dbReference type="Pfam" id="PF02371"/>
    </source>
</evidence>
<organism evidence="3 4">
    <name type="scientific">Intestinibaculum porci</name>
    <dbReference type="NCBI Taxonomy" id="2487118"/>
    <lineage>
        <taxon>Bacteria</taxon>
        <taxon>Bacillati</taxon>
        <taxon>Bacillota</taxon>
        <taxon>Erysipelotrichia</taxon>
        <taxon>Erysipelotrichales</taxon>
        <taxon>Erysipelotrichaceae</taxon>
        <taxon>Intestinibaculum</taxon>
    </lineage>
</organism>
<feature type="domain" description="Transposase IS110-like N-terminal" evidence="1">
    <location>
        <begin position="5"/>
        <end position="164"/>
    </location>
</feature>
<accession>A0A3G9JKC4</accession>
<dbReference type="InterPro" id="IPR003346">
    <property type="entry name" value="Transposase_20"/>
</dbReference>
<dbReference type="InterPro" id="IPR047650">
    <property type="entry name" value="Transpos_IS110"/>
</dbReference>
<dbReference type="PANTHER" id="PTHR33055:SF15">
    <property type="entry name" value="TRANSPOSASE-RELATED"/>
    <property type="match status" value="1"/>
</dbReference>
<sequence>MITSGIDIGKNSHVISVIDQDTGVPLVKPTSFTNNFEGFKKLDKILEPYSEKNLRVGMEDTGHYHFNLLHHLLKEGYRTYLINPSKTDAERKLTGNITKNDQQDSMQIADILAYPARKKLYRKVDMTFFSMDEQKSLTRLHADLTEQLCPIGNKIQKSLDILFPEYNSLFGGHYGKTYMKILMTFKSAANIAEADISDIKEAMKHNGRGRGVSFTAEDLQALARNSVAQANKGEEYALEARLDQYTVVAEQLEKVDKKIEELSKETNSPMLTIPGISHLSCTTILAEIRCIGNFNSAAKLTKFAGVAPKHYESSQFDAKHCSISKKGNKYLRKILYQIITPVINNNKVFKDYYDKKISEGKSHRCAQGHCVRKLLRIIFHILATGEGFDPDKLK</sequence>
<dbReference type="InterPro" id="IPR002525">
    <property type="entry name" value="Transp_IS110-like_N"/>
</dbReference>
<dbReference type="KEGG" id="ebm:SG0102_13750"/>
<evidence type="ECO:0000313" key="3">
    <source>
        <dbReference type="EMBL" id="BBH26441.1"/>
    </source>
</evidence>
<keyword evidence="4" id="KW-1185">Reference proteome</keyword>
<gene>
    <name evidence="3" type="ORF">SG0102_13750</name>
</gene>
<dbReference type="RefSeq" id="WP_125119310.1">
    <property type="nucleotide sequence ID" value="NZ_AP019309.1"/>
</dbReference>